<feature type="compositionally biased region" description="Polar residues" evidence="7">
    <location>
        <begin position="1238"/>
        <end position="1252"/>
    </location>
</feature>
<feature type="region of interest" description="Disordered" evidence="7">
    <location>
        <begin position="1232"/>
        <end position="1273"/>
    </location>
</feature>
<protein>
    <recommendedName>
        <fullName evidence="1">inositol-pentakisphosphate 2-kinase</fullName>
        <ecNumber evidence="1">2.7.1.158</ecNumber>
    </recommendedName>
    <alternativeName>
        <fullName evidence="6">Ins(1,3,4,5,6)P5 2-kinase</fullName>
    </alternativeName>
</protein>
<dbReference type="Proteomes" id="UP000195012">
    <property type="component" value="Unassembled WGS sequence"/>
</dbReference>
<feature type="compositionally biased region" description="Basic and acidic residues" evidence="7">
    <location>
        <begin position="1256"/>
        <end position="1267"/>
    </location>
</feature>
<evidence type="ECO:0000313" key="9">
    <source>
        <dbReference type="Proteomes" id="UP000195012"/>
    </source>
</evidence>
<dbReference type="PANTHER" id="PTHR14456:SF2">
    <property type="entry name" value="INOSITOL-PENTAKISPHOSPHATE 2-KINASE"/>
    <property type="match status" value="1"/>
</dbReference>
<keyword evidence="3" id="KW-0547">Nucleotide-binding</keyword>
<dbReference type="VEuPathDB" id="PlasmoDB:PKA1H_010010800"/>
<dbReference type="OMA" id="FHCFSAG"/>
<sequence length="1370" mass="162299">MEGMLDIIGEGNRMIVLKQTSGLKRKTPFNENWSSVVKSGRTPLRGSLSPDAYFHILRYIHFYSYVFLKNTVIKVVKESEVKNVNITLQYYWLNKMCYREMKIFENNLLVHNNFVVFDSQFSDFVKHSLEWYTRGNTLASRVFSRTNYILFDGIEKIKMYLLKHYKKFLAYLKENSDNIVEEIWTDMKEFIKHVADEKKLQHVKKHILSYLKKTNYKDIFPQVLKCFEIYIKQLKHFERLKKKKKKMASSGKVIFKAIYDSHNFIYRKKSKKNRIGYVEEDLFAIPPFLLPSDGHVDTGGELQLGYPEGAARGDTIELRGNNHFPDQYVSVELKLKCGMKDYSDMVDRYNIQQLIKQRNRHYKHLSLYVPSNFFELTYWEIFRNLNLAFLSNSNNVHLYVNGNRTVDTALHSMDHFRHLFYNDPLGPFGGEKDPQGKLYVAHLNSDRSGKTVLPCASTEQMKQTQHIEGSFPEGEVTTAKDKRTDEDIMNDYLKQLNRLQMEMSWKSANRYNILDYCHRVGSDAFLEGENCGFLAKCAHDWWASSKWPQKKKLSYFGHPYMNYAYRNYIFSNNFFFKYVIPCTCQEVRKALLSLKKGDYSMCLKKLVTIFDTYKDIYYINLITLLKNVAHIICERCVIVAPTYLHHNPFLRIKRKENTLWNVNLAELEEQNGGKSSSNNAPHHGSQRHNRATTTDFILACRKSFPLKEWKRDLLLFLKEAQMDKTKWKKLLKVKFTQLKEVYNEMSNTYSSVFNKLQEDYLTMLMQKLGVQEKTWSEVRSKVDEIFIHRMKNDFVYLYDRKVKTNYYYNWFITNQFNLTVKLYFQQCHYHLRGLLNQMKVMYTEKGYEERINKAIAHLQGRVKKALWNFATKNEYSFEIREISHLRQQNGGNANLINYLLFRKNELNKDRYSVQTKAKKERLVMLINIIEKEKFLFYKLLYFHCFSAGQIQIVHCMLLLIKIFEKLFFLKKSEDIFSSFAYYHASLENFTSTDGTNSYIEGNKHLSRFIDVKRIRALSQCVLSNPQKKGSDEPLPQATKRRGTPKHSAFTYLQNTHFLMGNELIIDAIGVVNKFTKSRLSYIQSEMKNHTRKLYYGLYRNVNQYAKKYIPMYKPSLKKKVNRKKLMRRMLSSETLITMEHFNYLTSESLKSKLNKKTIIVNRKRDIPKKAMRIYKNMIFFICRFLISRTLCDNSTIFNIYAKEDNRYDDEEVLQRLEANRFKPLIVKRRGRSRRSQGVSNVTCANGVDQQDGNAMDGEKEANSDQKSVDSPPTALCTKKKNKKYIPTKRFTSYAYPLRSTHLRREKEKCSREDNREFRKVVENTYIPRGSKKIFYRISLIDVSMKSISKMSYWEEQMSQIISHYRELCAL</sequence>
<evidence type="ECO:0000256" key="4">
    <source>
        <dbReference type="ARBA" id="ARBA00022777"/>
    </source>
</evidence>
<dbReference type="EMBL" id="NETL01000015">
    <property type="protein sequence ID" value="OTN68768.1"/>
    <property type="molecule type" value="Genomic_DNA"/>
</dbReference>
<evidence type="ECO:0000256" key="5">
    <source>
        <dbReference type="ARBA" id="ARBA00022840"/>
    </source>
</evidence>
<dbReference type="GO" id="GO:0032958">
    <property type="term" value="P:inositol phosphate biosynthetic process"/>
    <property type="evidence" value="ECO:0007669"/>
    <property type="project" value="TreeGrafter"/>
</dbReference>
<dbReference type="InterPro" id="IPR009286">
    <property type="entry name" value="Ins_P5_2-kin"/>
</dbReference>
<proteinExistence type="predicted"/>
<organism evidence="8 9">
    <name type="scientific">Plasmodium knowlesi</name>
    <dbReference type="NCBI Taxonomy" id="5850"/>
    <lineage>
        <taxon>Eukaryota</taxon>
        <taxon>Sar</taxon>
        <taxon>Alveolata</taxon>
        <taxon>Apicomplexa</taxon>
        <taxon>Aconoidasida</taxon>
        <taxon>Haemosporida</taxon>
        <taxon>Plasmodiidae</taxon>
        <taxon>Plasmodium</taxon>
        <taxon>Plasmodium (Plasmodium)</taxon>
    </lineage>
</organism>
<dbReference type="EC" id="2.7.1.158" evidence="1"/>
<keyword evidence="5" id="KW-0067">ATP-binding</keyword>
<keyword evidence="4" id="KW-0418">Kinase</keyword>
<dbReference type="VEuPathDB" id="PlasmoDB:PKNOH_S01014300"/>
<feature type="region of interest" description="Disordered" evidence="7">
    <location>
        <begin position="1024"/>
        <end position="1045"/>
    </location>
</feature>
<evidence type="ECO:0000256" key="3">
    <source>
        <dbReference type="ARBA" id="ARBA00022741"/>
    </source>
</evidence>
<dbReference type="VEuPathDB" id="PlasmoDB:PKNH_0106000"/>
<accession>A0A1Y3DZZ8</accession>
<dbReference type="eggNOG" id="ENOG502QXCN">
    <property type="taxonomic scope" value="Eukaryota"/>
</dbReference>
<evidence type="ECO:0000256" key="2">
    <source>
        <dbReference type="ARBA" id="ARBA00022679"/>
    </source>
</evidence>
<evidence type="ECO:0000313" key="8">
    <source>
        <dbReference type="EMBL" id="OTN68768.1"/>
    </source>
</evidence>
<dbReference type="GO" id="GO:0005634">
    <property type="term" value="C:nucleus"/>
    <property type="evidence" value="ECO:0007669"/>
    <property type="project" value="TreeGrafter"/>
</dbReference>
<gene>
    <name evidence="8" type="ORF">PKNOH_S01014300</name>
</gene>
<dbReference type="OrthoDB" id="392903at2759"/>
<dbReference type="GO" id="GO:0005524">
    <property type="term" value="F:ATP binding"/>
    <property type="evidence" value="ECO:0007669"/>
    <property type="project" value="UniProtKB-KW"/>
</dbReference>
<evidence type="ECO:0000256" key="1">
    <source>
        <dbReference type="ARBA" id="ARBA00012023"/>
    </source>
</evidence>
<evidence type="ECO:0000256" key="6">
    <source>
        <dbReference type="ARBA" id="ARBA00029574"/>
    </source>
</evidence>
<keyword evidence="2" id="KW-0808">Transferase</keyword>
<comment type="caution">
    <text evidence="8">The sequence shown here is derived from an EMBL/GenBank/DDBJ whole genome shotgun (WGS) entry which is preliminary data.</text>
</comment>
<name>A0A1Y3DZZ8_PLAKN</name>
<dbReference type="GO" id="GO:0035299">
    <property type="term" value="F:inositol-1,3,4,5,6-pentakisphosphate 2-kinase activity"/>
    <property type="evidence" value="ECO:0007669"/>
    <property type="project" value="UniProtKB-EC"/>
</dbReference>
<reference evidence="8 9" key="1">
    <citation type="submission" date="2017-05" db="EMBL/GenBank/DDBJ databases">
        <title>PacBio assembly of a Plasmodium knowlesi genome sequence with Hi-C correction and manual annotation of the SICAvar gene family.</title>
        <authorList>
            <person name="Lapp S.A."/>
            <person name="Geraldo J.A."/>
            <person name="Chien J.-T."/>
            <person name="Ay F."/>
            <person name="Pakala S.B."/>
            <person name="Batugedara G."/>
            <person name="Humphrey J.C."/>
            <person name="Debarry J.D."/>
            <person name="Le Roch K.G."/>
            <person name="Galinski M.R."/>
            <person name="Kissinger J.C."/>
        </authorList>
    </citation>
    <scope>NUCLEOTIDE SEQUENCE [LARGE SCALE GENOMIC DNA]</scope>
    <source>
        <strain evidence="9">Malayan Strain Pk1 (A+)</strain>
    </source>
</reference>
<feature type="region of interest" description="Disordered" evidence="7">
    <location>
        <begin position="670"/>
        <end position="689"/>
    </location>
</feature>
<dbReference type="PANTHER" id="PTHR14456">
    <property type="entry name" value="INOSITOL POLYPHOSPHATE KINASE 1"/>
    <property type="match status" value="1"/>
</dbReference>
<evidence type="ECO:0000256" key="7">
    <source>
        <dbReference type="SAM" id="MobiDB-lite"/>
    </source>
</evidence>